<keyword evidence="3" id="KW-1185">Reference proteome</keyword>
<comment type="caution">
    <text evidence="2">The sequence shown here is derived from an EMBL/GenBank/DDBJ whole genome shotgun (WGS) entry which is preliminary data.</text>
</comment>
<dbReference type="InterPro" id="IPR025938">
    <property type="entry name" value="RRXRR_dom"/>
</dbReference>
<protein>
    <recommendedName>
        <fullName evidence="1">RRXRR domain-containing protein</fullName>
    </recommendedName>
</protein>
<organism evidence="2 3">
    <name type="scientific">Thiorhodococcus minor</name>
    <dbReference type="NCBI Taxonomy" id="57489"/>
    <lineage>
        <taxon>Bacteria</taxon>
        <taxon>Pseudomonadati</taxon>
        <taxon>Pseudomonadota</taxon>
        <taxon>Gammaproteobacteria</taxon>
        <taxon>Chromatiales</taxon>
        <taxon>Chromatiaceae</taxon>
        <taxon>Thiorhodococcus</taxon>
    </lineage>
</organism>
<proteinExistence type="predicted"/>
<evidence type="ECO:0000259" key="1">
    <source>
        <dbReference type="Pfam" id="PF14239"/>
    </source>
</evidence>
<dbReference type="RefSeq" id="WP_164455289.1">
    <property type="nucleotide sequence ID" value="NZ_JAAIJQ010000094.1"/>
</dbReference>
<evidence type="ECO:0000313" key="3">
    <source>
        <dbReference type="Proteomes" id="UP000483379"/>
    </source>
</evidence>
<reference evidence="2 3" key="1">
    <citation type="submission" date="2020-02" db="EMBL/GenBank/DDBJ databases">
        <title>Genome sequences of Thiorhodococcus mannitoliphagus and Thiorhodococcus minor, purple sulfur photosynthetic bacteria in the gammaproteobacterial family, Chromatiaceae.</title>
        <authorList>
            <person name="Aviles F.A."/>
            <person name="Meyer T.E."/>
            <person name="Kyndt J.A."/>
        </authorList>
    </citation>
    <scope>NUCLEOTIDE SEQUENCE [LARGE SCALE GENOMIC DNA]</scope>
    <source>
        <strain evidence="2 3">DSM 11518</strain>
    </source>
</reference>
<accession>A0A6M0K444</accession>
<feature type="domain" description="RRXRR" evidence="1">
    <location>
        <begin position="49"/>
        <end position="92"/>
    </location>
</feature>
<gene>
    <name evidence="2" type="ORF">G3446_21880</name>
</gene>
<name>A0A6M0K444_9GAMM</name>
<sequence>MSLCCPLPETRHYLSVPKALFAALAELSPEARDRFLDQALTRVQGRTPVLVCDANRRLLKPCHPARARELLRRKRARVLSSDPLLLQLHRVVAPAPATGKADRNASGREG</sequence>
<evidence type="ECO:0000313" key="2">
    <source>
        <dbReference type="EMBL" id="NEV64490.1"/>
    </source>
</evidence>
<dbReference type="Proteomes" id="UP000483379">
    <property type="component" value="Unassembled WGS sequence"/>
</dbReference>
<dbReference type="Pfam" id="PF14239">
    <property type="entry name" value="RRXRR"/>
    <property type="match status" value="1"/>
</dbReference>
<dbReference type="AlphaFoldDB" id="A0A6M0K444"/>
<dbReference type="EMBL" id="JAAIJQ010000094">
    <property type="protein sequence ID" value="NEV64490.1"/>
    <property type="molecule type" value="Genomic_DNA"/>
</dbReference>